<comment type="caution">
    <text evidence="6">The sequence shown here is derived from an EMBL/GenBank/DDBJ whole genome shotgun (WGS) entry which is preliminary data.</text>
</comment>
<dbReference type="Gene3D" id="1.20.1160.20">
    <property type="match status" value="2"/>
</dbReference>
<dbReference type="InterPro" id="IPR001478">
    <property type="entry name" value="PDZ"/>
</dbReference>
<feature type="region of interest" description="Disordered" evidence="4">
    <location>
        <begin position="944"/>
        <end position="971"/>
    </location>
</feature>
<feature type="compositionally biased region" description="Polar residues" evidence="4">
    <location>
        <begin position="445"/>
        <end position="465"/>
    </location>
</feature>
<dbReference type="PANTHER" id="PTHR23116:SF29">
    <property type="entry name" value="PDZ DOMAIN-CONTAINING PROTEIN 7"/>
    <property type="match status" value="1"/>
</dbReference>
<dbReference type="GO" id="GO:0005929">
    <property type="term" value="C:cilium"/>
    <property type="evidence" value="ECO:0007669"/>
    <property type="project" value="TreeGrafter"/>
</dbReference>
<organism evidence="6 7">
    <name type="scientific">Patella caerulea</name>
    <name type="common">Rayed Mediterranean limpet</name>
    <dbReference type="NCBI Taxonomy" id="87958"/>
    <lineage>
        <taxon>Eukaryota</taxon>
        <taxon>Metazoa</taxon>
        <taxon>Spiralia</taxon>
        <taxon>Lophotrochozoa</taxon>
        <taxon>Mollusca</taxon>
        <taxon>Gastropoda</taxon>
        <taxon>Patellogastropoda</taxon>
        <taxon>Patelloidea</taxon>
        <taxon>Patellidae</taxon>
        <taxon>Patella</taxon>
    </lineage>
</organism>
<accession>A0AAN8JI40</accession>
<feature type="domain" description="PDZ" evidence="5">
    <location>
        <begin position="982"/>
        <end position="1053"/>
    </location>
</feature>
<sequence>MQRRADKPKRLSSHDLKQREITRNFNHLAKQVLIPLEREALHKFIRRYQRNRNVSELYQSMVFILTTHEKQQLFPYIRSMIPESDRSEFDHYMASDQKVRRDSYIKLSPPPTKHGNFLHPSSAARKSAPTYQQNVKVIMLKNDKSSETLGFSIRGGLEYGLGIYISQVDPLSAADVAGLEVGDEILEVNNIDLKNVALSGAVGVLTGSNKLKLVVNRMRKVPEWKKSKETTIWFDVRKKKMVPLPSDERMMDNQTIRERLVVLRVLKSSDFIGMNIRGGNEYNLGIYVSRLDQGGLAEKNGICLGDQIVAVNGTTFENVNHTSAVEFLRAHKTLRLTLKAVGRYPAYKEVYQEYTWSESMGRLDRPPPENRLTVNETPINSRFSLRQQESPQTRRNHYVQNPTHQGRLSLQKEVLLPRKHDITYSAPYEDAWTSSGFGDEEHNGSSETFTNSNGRHAQNGFNTDYTESDSGQDDYTAFLERKAKQDNEKSYSREATLQARYHPERKSKLEEMSTSFSSPQLNIAEDGTVRTYILPDQHRTLHQSQPDIQITQPTEEYAPVLRRPKSSKNTGMIYVQNHDQPGNYASPIYAAVQKKNLKSTEEAYQPYRQQMSKSTPSLVKEKPQPRVYSAYDDFHMYNRTQRLEQSRVEDPETDYDVDSSEAVVVFSENENDEPKHSSNVYSTIEDATNMNIEDAHLSDDEFENSNVENRILLLENRKSNLGSCEISRMADEPTLNGVISSPPHSPRKNSNGAWATIKKKLKGSEKGKKKKKEIEDAPRSVSKRRGMFEQSFGSQVVNNHCVDNYNMMMMEEHARNLLNEDECAAVIRHVKNYHEQKNLERLTEALLQILDTSEKLQLLKDIRGVIYPYHIALFDTRVNIYEIQEYERMSTKLHLPLHHNHKQTSKPQKNLMTTVMDDGGHFHIKTVDQHKRDIDHEKEVIHELKSSQHLSSDSDSDSGKEQAYDFTRQDPVRRDNSEDSIIVYISKQKLHLGLLLTGGEGEYPSPVRVDKILPSGAAADDANIQPGMILLSVDDQSLKFKSLNQVQAALKKSYNNKRSVAMKLVLKPIIRY</sequence>
<dbReference type="GO" id="GO:0002142">
    <property type="term" value="C:stereocilia ankle link complex"/>
    <property type="evidence" value="ECO:0007669"/>
    <property type="project" value="TreeGrafter"/>
</dbReference>
<keyword evidence="3" id="KW-0966">Cell projection</keyword>
<comment type="subcellular location">
    <subcellularLocation>
        <location evidence="1">Cell projection</location>
    </subcellularLocation>
</comment>
<name>A0AAN8JI40_PATCE</name>
<dbReference type="Proteomes" id="UP001347796">
    <property type="component" value="Unassembled WGS sequence"/>
</dbReference>
<feature type="region of interest" description="Disordered" evidence="4">
    <location>
        <begin position="435"/>
        <end position="472"/>
    </location>
</feature>
<dbReference type="PANTHER" id="PTHR23116">
    <property type="entry name" value="PDZ DOMAIN CONTAINING WHIRLIN AND HARMONIN-RELATED"/>
    <property type="match status" value="1"/>
</dbReference>
<evidence type="ECO:0000259" key="5">
    <source>
        <dbReference type="PROSITE" id="PS50106"/>
    </source>
</evidence>
<reference evidence="6 7" key="1">
    <citation type="submission" date="2024-01" db="EMBL/GenBank/DDBJ databases">
        <title>The genome of the rayed Mediterranean limpet Patella caerulea (Linnaeus, 1758).</title>
        <authorList>
            <person name="Anh-Thu Weber A."/>
            <person name="Halstead-Nussloch G."/>
        </authorList>
    </citation>
    <scope>NUCLEOTIDE SEQUENCE [LARGE SCALE GENOMIC DNA]</scope>
    <source>
        <strain evidence="6">AATW-2023a</strain>
        <tissue evidence="6">Whole specimen</tissue>
    </source>
</reference>
<dbReference type="SUPFAM" id="SSF50156">
    <property type="entry name" value="PDZ domain-like"/>
    <property type="match status" value="3"/>
</dbReference>
<feature type="domain" description="PDZ" evidence="5">
    <location>
        <begin position="260"/>
        <end position="329"/>
    </location>
</feature>
<feature type="region of interest" description="Disordered" evidence="4">
    <location>
        <begin position="761"/>
        <end position="783"/>
    </location>
</feature>
<dbReference type="Gene3D" id="2.30.42.10">
    <property type="match status" value="3"/>
</dbReference>
<dbReference type="GO" id="GO:0005886">
    <property type="term" value="C:plasma membrane"/>
    <property type="evidence" value="ECO:0007669"/>
    <property type="project" value="TreeGrafter"/>
</dbReference>
<evidence type="ECO:0000256" key="2">
    <source>
        <dbReference type="ARBA" id="ARBA00022737"/>
    </source>
</evidence>
<keyword evidence="2" id="KW-0677">Repeat</keyword>
<evidence type="ECO:0000256" key="4">
    <source>
        <dbReference type="SAM" id="MobiDB-lite"/>
    </source>
</evidence>
<dbReference type="GO" id="GO:0032426">
    <property type="term" value="C:stereocilium tip"/>
    <property type="evidence" value="ECO:0007669"/>
    <property type="project" value="TreeGrafter"/>
</dbReference>
<protein>
    <recommendedName>
        <fullName evidence="5">PDZ domain-containing protein</fullName>
    </recommendedName>
</protein>
<evidence type="ECO:0000313" key="7">
    <source>
        <dbReference type="Proteomes" id="UP001347796"/>
    </source>
</evidence>
<keyword evidence="7" id="KW-1185">Reference proteome</keyword>
<feature type="domain" description="PDZ" evidence="5">
    <location>
        <begin position="136"/>
        <end position="210"/>
    </location>
</feature>
<proteinExistence type="predicted"/>
<dbReference type="InterPro" id="IPR051844">
    <property type="entry name" value="USH2_Complex_Protein"/>
</dbReference>
<gene>
    <name evidence="6" type="ORF">SNE40_012808</name>
</gene>
<dbReference type="AlphaFoldDB" id="A0AAN8JI40"/>
<dbReference type="InterPro" id="IPR036034">
    <property type="entry name" value="PDZ_sf"/>
</dbReference>
<dbReference type="PROSITE" id="PS50106">
    <property type="entry name" value="PDZ"/>
    <property type="match status" value="3"/>
</dbReference>
<evidence type="ECO:0000256" key="1">
    <source>
        <dbReference type="ARBA" id="ARBA00004316"/>
    </source>
</evidence>
<evidence type="ECO:0000256" key="3">
    <source>
        <dbReference type="ARBA" id="ARBA00023273"/>
    </source>
</evidence>
<feature type="compositionally biased region" description="Basic and acidic residues" evidence="4">
    <location>
        <begin position="762"/>
        <end position="778"/>
    </location>
</feature>
<dbReference type="SMART" id="SM00228">
    <property type="entry name" value="PDZ"/>
    <property type="match status" value="3"/>
</dbReference>
<feature type="compositionally biased region" description="Basic and acidic residues" evidence="4">
    <location>
        <begin position="957"/>
        <end position="971"/>
    </location>
</feature>
<dbReference type="EMBL" id="JAZGQO010000009">
    <property type="protein sequence ID" value="KAK6177952.1"/>
    <property type="molecule type" value="Genomic_DNA"/>
</dbReference>
<dbReference type="Pfam" id="PF00595">
    <property type="entry name" value="PDZ"/>
    <property type="match status" value="3"/>
</dbReference>
<evidence type="ECO:0000313" key="6">
    <source>
        <dbReference type="EMBL" id="KAK6177952.1"/>
    </source>
</evidence>